<evidence type="ECO:0000313" key="7">
    <source>
        <dbReference type="Proteomes" id="UP000664277"/>
    </source>
</evidence>
<dbReference type="GO" id="GO:0006631">
    <property type="term" value="P:fatty acid metabolic process"/>
    <property type="evidence" value="ECO:0007669"/>
    <property type="project" value="InterPro"/>
</dbReference>
<dbReference type="InterPro" id="IPR006176">
    <property type="entry name" value="3-OHacyl-CoA_DH_NAD-bd"/>
</dbReference>
<evidence type="ECO:0000256" key="3">
    <source>
        <dbReference type="ARBA" id="ARBA00023002"/>
    </source>
</evidence>
<dbReference type="EMBL" id="JAFLCK010000002">
    <property type="protein sequence ID" value="MBN8659243.1"/>
    <property type="molecule type" value="Genomic_DNA"/>
</dbReference>
<dbReference type="InterPro" id="IPR036291">
    <property type="entry name" value="NAD(P)-bd_dom_sf"/>
</dbReference>
<feature type="domain" description="3-hydroxyacyl-CoA dehydrogenase NAD binding" evidence="5">
    <location>
        <begin position="6"/>
        <end position="184"/>
    </location>
</feature>
<dbReference type="PANTHER" id="PTHR48075">
    <property type="entry name" value="3-HYDROXYACYL-COA DEHYDROGENASE FAMILY PROTEIN"/>
    <property type="match status" value="1"/>
</dbReference>
<dbReference type="SUPFAM" id="SSF48179">
    <property type="entry name" value="6-phosphogluconate dehydrogenase C-terminal domain-like"/>
    <property type="match status" value="2"/>
</dbReference>
<gene>
    <name evidence="6" type="ORF">J0M35_02695</name>
</gene>
<dbReference type="Gene3D" id="1.10.1040.10">
    <property type="entry name" value="N-(1-d-carboxylethyl)-l-norvaline Dehydrogenase, domain 2"/>
    <property type="match status" value="2"/>
</dbReference>
<dbReference type="InterPro" id="IPR013328">
    <property type="entry name" value="6PGD_dom2"/>
</dbReference>
<evidence type="ECO:0000256" key="2">
    <source>
        <dbReference type="ARBA" id="ARBA00009463"/>
    </source>
</evidence>
<evidence type="ECO:0000313" key="6">
    <source>
        <dbReference type="EMBL" id="MBN8659243.1"/>
    </source>
</evidence>
<dbReference type="Pfam" id="PF02737">
    <property type="entry name" value="3HCDH_N"/>
    <property type="match status" value="1"/>
</dbReference>
<dbReference type="FunFam" id="3.40.50.720:FF:000009">
    <property type="entry name" value="Fatty oxidation complex, alpha subunit"/>
    <property type="match status" value="1"/>
</dbReference>
<evidence type="ECO:0008006" key="8">
    <source>
        <dbReference type="Google" id="ProtNLM"/>
    </source>
</evidence>
<feature type="domain" description="3-hydroxyacyl-CoA dehydrogenase C-terminal" evidence="4">
    <location>
        <begin position="320"/>
        <end position="397"/>
    </location>
</feature>
<sequence length="412" mass="44803">MKVVRAAVVGAGAMGSGIACVLSQCGIEVLLKDVEQAAVDRGLGNIKRMYDSRVKKGLNSQEEADKLFGLVKGSTSYDDFKNVDLVIEAAFEEISVKLDIFKTLDAICPKKAILATNTSALSVSEIAAATSRPDKVLGMHFFNPAQFMKLVEVIPGVHTSEETVKTAMDLCREMQKTPVKVEECPGFLVNRVLFTYMNEALYVLQEGSATIEEIDAKAVEHGLPMGPFALFDMTGIDVCAHVTQFLYEQYGERFAPSPLLAKMVKAKQLGQKTGAGFFMHDKGVPAKGEAKVVNAKVAELVAEANKEKTLPKAEKFDGLRIILPMLNEAIYCLQEGVVDVKDIDLAMANGCGFKKGLVELADSKGLPFCLDELKAYTKVDAERFRPSWLLSKLVAAKMTKLSDFGKKPAVVC</sequence>
<comment type="caution">
    <text evidence="6">The sequence shown here is derived from an EMBL/GenBank/DDBJ whole genome shotgun (WGS) entry which is preliminary data.</text>
</comment>
<dbReference type="InterPro" id="IPR006108">
    <property type="entry name" value="3HC_DH_C"/>
</dbReference>
<dbReference type="PROSITE" id="PS51257">
    <property type="entry name" value="PROKAR_LIPOPROTEIN"/>
    <property type="match status" value="1"/>
</dbReference>
<evidence type="ECO:0000256" key="1">
    <source>
        <dbReference type="ARBA" id="ARBA00005086"/>
    </source>
</evidence>
<dbReference type="InterPro" id="IPR008927">
    <property type="entry name" value="6-PGluconate_DH-like_C_sf"/>
</dbReference>
<dbReference type="AlphaFoldDB" id="A0A8J7PC88"/>
<reference evidence="6" key="1">
    <citation type="submission" date="2021-02" db="EMBL/GenBank/DDBJ databases">
        <title>Genome-Resolved Metagenomics of a Microbial Community Performing Photosynthetic Biological Nutrient Removal.</title>
        <authorList>
            <person name="Mcdaniel E.A."/>
        </authorList>
    </citation>
    <scope>NUCLEOTIDE SEQUENCE</scope>
    <source>
        <strain evidence="6">UWPOB_OBS1</strain>
    </source>
</reference>
<name>A0A8J7PC88_9BACT</name>
<dbReference type="GO" id="GO:0070403">
    <property type="term" value="F:NAD+ binding"/>
    <property type="evidence" value="ECO:0007669"/>
    <property type="project" value="InterPro"/>
</dbReference>
<dbReference type="Gene3D" id="3.40.50.720">
    <property type="entry name" value="NAD(P)-binding Rossmann-like Domain"/>
    <property type="match status" value="1"/>
</dbReference>
<dbReference type="GO" id="GO:0016616">
    <property type="term" value="F:oxidoreductase activity, acting on the CH-OH group of donors, NAD or NADP as acceptor"/>
    <property type="evidence" value="ECO:0007669"/>
    <property type="project" value="InterPro"/>
</dbReference>
<dbReference type="PANTHER" id="PTHR48075:SF5">
    <property type="entry name" value="3-HYDROXYBUTYRYL-COA DEHYDROGENASE"/>
    <property type="match status" value="1"/>
</dbReference>
<comment type="pathway">
    <text evidence="1">Lipid metabolism; butanoate metabolism.</text>
</comment>
<dbReference type="SUPFAM" id="SSF51735">
    <property type="entry name" value="NAD(P)-binding Rossmann-fold domains"/>
    <property type="match status" value="1"/>
</dbReference>
<dbReference type="Proteomes" id="UP000664277">
    <property type="component" value="Unassembled WGS sequence"/>
</dbReference>
<organism evidence="6 7">
    <name type="scientific">Candidatus Obscuribacter phosphatis</name>
    <dbReference type="NCBI Taxonomy" id="1906157"/>
    <lineage>
        <taxon>Bacteria</taxon>
        <taxon>Bacillati</taxon>
        <taxon>Candidatus Melainabacteria</taxon>
        <taxon>Candidatus Obscuribacterales</taxon>
        <taxon>Candidatus Obscuribacteraceae</taxon>
        <taxon>Candidatus Obscuribacter</taxon>
    </lineage>
</organism>
<protein>
    <recommendedName>
        <fullName evidence="8">3-hydroxybutyryl-CoA dehydrogenase</fullName>
    </recommendedName>
</protein>
<dbReference type="Pfam" id="PF00725">
    <property type="entry name" value="3HCDH"/>
    <property type="match status" value="2"/>
</dbReference>
<evidence type="ECO:0000259" key="5">
    <source>
        <dbReference type="Pfam" id="PF02737"/>
    </source>
</evidence>
<evidence type="ECO:0000259" key="4">
    <source>
        <dbReference type="Pfam" id="PF00725"/>
    </source>
</evidence>
<feature type="domain" description="3-hydroxyacyl-CoA dehydrogenase C-terminal" evidence="4">
    <location>
        <begin position="186"/>
        <end position="278"/>
    </location>
</feature>
<proteinExistence type="inferred from homology"/>
<comment type="similarity">
    <text evidence="2">Belongs to the 3-hydroxyacyl-CoA dehydrogenase family.</text>
</comment>
<keyword evidence="3" id="KW-0560">Oxidoreductase</keyword>
<accession>A0A8J7PC88</accession>